<dbReference type="STRING" id="42156.A0A3P6V261"/>
<comment type="similarity">
    <text evidence="2">Belongs to the histidine acid phosphatase family.</text>
</comment>
<protein>
    <recommendedName>
        <fullName evidence="6">Acid phosphatase</fullName>
    </recommendedName>
</protein>
<dbReference type="PROSITE" id="PS00616">
    <property type="entry name" value="HIS_ACID_PHOSPHAT_1"/>
    <property type="match status" value="1"/>
</dbReference>
<comment type="catalytic activity">
    <reaction evidence="1">
        <text>a phosphate monoester + H2O = an alcohol + phosphate</text>
        <dbReference type="Rhea" id="RHEA:15017"/>
        <dbReference type="ChEBI" id="CHEBI:15377"/>
        <dbReference type="ChEBI" id="CHEBI:30879"/>
        <dbReference type="ChEBI" id="CHEBI:43474"/>
        <dbReference type="ChEBI" id="CHEBI:67140"/>
        <dbReference type="EC" id="3.1.3.2"/>
    </reaction>
</comment>
<gene>
    <name evidence="4" type="ORF">NLS_LOCUS6488</name>
</gene>
<name>A0A3P6V261_LITSI</name>
<dbReference type="Proteomes" id="UP000277928">
    <property type="component" value="Unassembled WGS sequence"/>
</dbReference>
<keyword evidence="3" id="KW-1133">Transmembrane helix</keyword>
<dbReference type="InterPro" id="IPR000560">
    <property type="entry name" value="His_Pase_clade-2"/>
</dbReference>
<evidence type="ECO:0000313" key="4">
    <source>
        <dbReference type="EMBL" id="VDK84071.1"/>
    </source>
</evidence>
<dbReference type="PANTHER" id="PTHR11567:SF198">
    <property type="entry name" value="HISTIDINE ACID PHOSPHATASE"/>
    <property type="match status" value="1"/>
</dbReference>
<dbReference type="EMBL" id="UYRX01000576">
    <property type="protein sequence ID" value="VDK84071.1"/>
    <property type="molecule type" value="Genomic_DNA"/>
</dbReference>
<dbReference type="PROSITE" id="PS51257">
    <property type="entry name" value="PROKAR_LIPOPROTEIN"/>
    <property type="match status" value="1"/>
</dbReference>
<dbReference type="InterPro" id="IPR033379">
    <property type="entry name" value="Acid_Pase_AS"/>
</dbReference>
<organism evidence="4 5">
    <name type="scientific">Litomosoides sigmodontis</name>
    <name type="common">Filarial nematode worm</name>
    <dbReference type="NCBI Taxonomy" id="42156"/>
    <lineage>
        <taxon>Eukaryota</taxon>
        <taxon>Metazoa</taxon>
        <taxon>Ecdysozoa</taxon>
        <taxon>Nematoda</taxon>
        <taxon>Chromadorea</taxon>
        <taxon>Rhabditida</taxon>
        <taxon>Spirurina</taxon>
        <taxon>Spiruromorpha</taxon>
        <taxon>Filarioidea</taxon>
        <taxon>Onchocercidae</taxon>
        <taxon>Litomosoides</taxon>
    </lineage>
</organism>
<accession>A0A3P6V261</accession>
<evidence type="ECO:0000256" key="2">
    <source>
        <dbReference type="ARBA" id="ARBA00005375"/>
    </source>
</evidence>
<evidence type="ECO:0000313" key="5">
    <source>
        <dbReference type="Proteomes" id="UP000277928"/>
    </source>
</evidence>
<dbReference type="InterPro" id="IPR029033">
    <property type="entry name" value="His_PPase_superfam"/>
</dbReference>
<dbReference type="OMA" id="RREWLWN"/>
<keyword evidence="3" id="KW-0812">Transmembrane</keyword>
<dbReference type="GO" id="GO:0003993">
    <property type="term" value="F:acid phosphatase activity"/>
    <property type="evidence" value="ECO:0007669"/>
    <property type="project" value="UniProtKB-EC"/>
</dbReference>
<evidence type="ECO:0000256" key="3">
    <source>
        <dbReference type="SAM" id="Phobius"/>
    </source>
</evidence>
<dbReference type="PANTHER" id="PTHR11567">
    <property type="entry name" value="ACID PHOSPHATASE-RELATED"/>
    <property type="match status" value="1"/>
</dbReference>
<evidence type="ECO:0008006" key="6">
    <source>
        <dbReference type="Google" id="ProtNLM"/>
    </source>
</evidence>
<reference evidence="4 5" key="1">
    <citation type="submission" date="2018-08" db="EMBL/GenBank/DDBJ databases">
        <authorList>
            <person name="Laetsch R D."/>
            <person name="Stevens L."/>
            <person name="Kumar S."/>
            <person name="Blaxter L. M."/>
        </authorList>
    </citation>
    <scope>NUCLEOTIDE SEQUENCE [LARGE SCALE GENOMIC DNA]</scope>
</reference>
<dbReference type="OrthoDB" id="258392at2759"/>
<dbReference type="Gene3D" id="3.40.50.1240">
    <property type="entry name" value="Phosphoglycerate mutase-like"/>
    <property type="match status" value="1"/>
</dbReference>
<dbReference type="Pfam" id="PF00328">
    <property type="entry name" value="His_Phos_2"/>
    <property type="match status" value="1"/>
</dbReference>
<sequence length="440" mass="50698">MNVTREFVYRSLMPSILILPFLLGCFTEIWMNSIVSLNEWNTTSAINPLKGRISVRSAKPEGAELLFVHALWRHGDRGPLVIYPNNPYKESAWPNGIGELTEIGMRQIFKVGKRFYQRYINSTPPFLSKNYCNKEIYIRSTDVNRTIASAMIILAGMFPNGIAGKDYPRRSGEINWPNGWIPIPVHTVELRYDHIGNPFHHCTLAEQLESEGYKSNDFRETTMKHQDLLAYLSNVTGYEELQLDELFMDILDSLIVARFHNLTLPEWFTEVIDKQMQHLQTEILKNRFGNSKHFGSNTKLIRLRGGAILNGVVDKLRQKWTCLRDNGSKCDWYKYIKFYGLSAHDITISALLVALGVTPENIDIYAPQYGATVTFELYRHNNQPYVKFLYSNIHSEEPKSMTHLMRGCSQTSDLCPLEEFIVAQKEYLPSDIVKECHQNT</sequence>
<feature type="transmembrane region" description="Helical" evidence="3">
    <location>
        <begin position="12"/>
        <end position="31"/>
    </location>
</feature>
<keyword evidence="5" id="KW-1185">Reference proteome</keyword>
<evidence type="ECO:0000256" key="1">
    <source>
        <dbReference type="ARBA" id="ARBA00000032"/>
    </source>
</evidence>
<dbReference type="AlphaFoldDB" id="A0A3P6V261"/>
<proteinExistence type="inferred from homology"/>
<keyword evidence="3" id="KW-0472">Membrane</keyword>
<dbReference type="InterPro" id="IPR050645">
    <property type="entry name" value="Histidine_acid_phosphatase"/>
</dbReference>
<dbReference type="SUPFAM" id="SSF53254">
    <property type="entry name" value="Phosphoglycerate mutase-like"/>
    <property type="match status" value="1"/>
</dbReference>
<dbReference type="CDD" id="cd07061">
    <property type="entry name" value="HP_HAP_like"/>
    <property type="match status" value="1"/>
</dbReference>